<keyword evidence="12" id="KW-0457">Lysine biosynthesis</keyword>
<comment type="caution">
    <text evidence="16">The sequence shown here is derived from an EMBL/GenBank/DDBJ whole genome shotgun (WGS) entry which is preliminary data.</text>
</comment>
<comment type="catalytic activity">
    <reaction evidence="14">
        <text>N-succinyl-(2S,6S)-2,6-diaminopimelate + H2O = (2S,6S)-2,6-diaminopimelate + succinate</text>
        <dbReference type="Rhea" id="RHEA:22608"/>
        <dbReference type="ChEBI" id="CHEBI:15377"/>
        <dbReference type="ChEBI" id="CHEBI:30031"/>
        <dbReference type="ChEBI" id="CHEBI:57609"/>
        <dbReference type="ChEBI" id="CHEBI:58087"/>
        <dbReference type="EC" id="3.5.1.18"/>
    </reaction>
</comment>
<evidence type="ECO:0000313" key="16">
    <source>
        <dbReference type="EMBL" id="MFC6179193.1"/>
    </source>
</evidence>
<dbReference type="CDD" id="cd08659">
    <property type="entry name" value="M20_ArgE_DapE-like"/>
    <property type="match status" value="1"/>
</dbReference>
<evidence type="ECO:0000256" key="1">
    <source>
        <dbReference type="ARBA" id="ARBA00001941"/>
    </source>
</evidence>
<dbReference type="EMBL" id="JBHSSG010000013">
    <property type="protein sequence ID" value="MFC6179193.1"/>
    <property type="molecule type" value="Genomic_DNA"/>
</dbReference>
<evidence type="ECO:0000256" key="3">
    <source>
        <dbReference type="ARBA" id="ARBA00005130"/>
    </source>
</evidence>
<dbReference type="SUPFAM" id="SSF55031">
    <property type="entry name" value="Bacterial exopeptidase dimerisation domain"/>
    <property type="match status" value="1"/>
</dbReference>
<evidence type="ECO:0000256" key="14">
    <source>
        <dbReference type="ARBA" id="ARBA00051301"/>
    </source>
</evidence>
<organism evidence="16 17">
    <name type="scientific">Weissella sagaensis</name>
    <dbReference type="NCBI Taxonomy" id="2559928"/>
    <lineage>
        <taxon>Bacteria</taxon>
        <taxon>Bacillati</taxon>
        <taxon>Bacillota</taxon>
        <taxon>Bacilli</taxon>
        <taxon>Lactobacillales</taxon>
        <taxon>Lactobacillaceae</taxon>
        <taxon>Weissella</taxon>
    </lineage>
</organism>
<dbReference type="InterPro" id="IPR010182">
    <property type="entry name" value="ArgE/DapE"/>
</dbReference>
<keyword evidence="9" id="KW-0378">Hydrolase</keyword>
<dbReference type="PANTHER" id="PTHR43808">
    <property type="entry name" value="ACETYLORNITHINE DEACETYLASE"/>
    <property type="match status" value="1"/>
</dbReference>
<name>A0ABW1RUV1_9LACO</name>
<feature type="domain" description="Peptidase M20 dimerisation" evidence="15">
    <location>
        <begin position="172"/>
        <end position="281"/>
    </location>
</feature>
<evidence type="ECO:0000259" key="15">
    <source>
        <dbReference type="Pfam" id="PF07687"/>
    </source>
</evidence>
<keyword evidence="11" id="KW-0220">Diaminopimelate biosynthesis</keyword>
<dbReference type="InterPro" id="IPR001261">
    <property type="entry name" value="ArgE/DapE_CS"/>
</dbReference>
<evidence type="ECO:0000256" key="9">
    <source>
        <dbReference type="ARBA" id="ARBA00022801"/>
    </source>
</evidence>
<evidence type="ECO:0000256" key="2">
    <source>
        <dbReference type="ARBA" id="ARBA00001947"/>
    </source>
</evidence>
<dbReference type="NCBIfam" id="TIGR01910">
    <property type="entry name" value="DapE-ArgE"/>
    <property type="match status" value="1"/>
</dbReference>
<comment type="pathway">
    <text evidence="3">Amino-acid biosynthesis; L-lysine biosynthesis via DAP pathway; LL-2,6-diaminopimelate from (S)-tetrahydrodipicolinate (succinylase route): step 3/3.</text>
</comment>
<evidence type="ECO:0000313" key="17">
    <source>
        <dbReference type="Proteomes" id="UP001596158"/>
    </source>
</evidence>
<dbReference type="Pfam" id="PF01546">
    <property type="entry name" value="Peptidase_M20"/>
    <property type="match status" value="1"/>
</dbReference>
<gene>
    <name evidence="16" type="ORF">ACFQGR_07320</name>
</gene>
<dbReference type="InterPro" id="IPR002933">
    <property type="entry name" value="Peptidase_M20"/>
</dbReference>
<dbReference type="InterPro" id="IPR001160">
    <property type="entry name" value="Peptidase_M20C"/>
</dbReference>
<dbReference type="Gene3D" id="3.30.70.360">
    <property type="match status" value="1"/>
</dbReference>
<keyword evidence="17" id="KW-1185">Reference proteome</keyword>
<dbReference type="PROSITE" id="PS00758">
    <property type="entry name" value="ARGE_DAPE_CPG2_1"/>
    <property type="match status" value="1"/>
</dbReference>
<keyword evidence="7" id="KW-0028">Amino-acid biosynthesis</keyword>
<evidence type="ECO:0000256" key="4">
    <source>
        <dbReference type="ARBA" id="ARBA00006247"/>
    </source>
</evidence>
<keyword evidence="8" id="KW-0479">Metal-binding</keyword>
<keyword evidence="10" id="KW-0862">Zinc</keyword>
<accession>A0ABW1RUV1</accession>
<protein>
    <recommendedName>
        <fullName evidence="6">Probable succinyl-diaminopimelate desuccinylase</fullName>
        <ecNumber evidence="5">3.5.1.18</ecNumber>
    </recommendedName>
</protein>
<evidence type="ECO:0000256" key="13">
    <source>
        <dbReference type="ARBA" id="ARBA00023285"/>
    </source>
</evidence>
<evidence type="ECO:0000256" key="7">
    <source>
        <dbReference type="ARBA" id="ARBA00022605"/>
    </source>
</evidence>
<comment type="cofactor">
    <cofactor evidence="2">
        <name>Zn(2+)</name>
        <dbReference type="ChEBI" id="CHEBI:29105"/>
    </cofactor>
</comment>
<comment type="cofactor">
    <cofactor evidence="1">
        <name>Co(2+)</name>
        <dbReference type="ChEBI" id="CHEBI:48828"/>
    </cofactor>
</comment>
<comment type="similarity">
    <text evidence="4">Belongs to the peptidase M20A family.</text>
</comment>
<dbReference type="NCBIfam" id="NF006365">
    <property type="entry name" value="PRK08588.1"/>
    <property type="match status" value="1"/>
</dbReference>
<dbReference type="RefSeq" id="WP_052348369.1">
    <property type="nucleotide sequence ID" value="NZ_BJDT01000001.1"/>
</dbReference>
<dbReference type="Pfam" id="PF07687">
    <property type="entry name" value="M20_dimer"/>
    <property type="match status" value="1"/>
</dbReference>
<evidence type="ECO:0000256" key="10">
    <source>
        <dbReference type="ARBA" id="ARBA00022833"/>
    </source>
</evidence>
<evidence type="ECO:0000256" key="11">
    <source>
        <dbReference type="ARBA" id="ARBA00022915"/>
    </source>
</evidence>
<dbReference type="InterPro" id="IPR036264">
    <property type="entry name" value="Bact_exopeptidase_dim_dom"/>
</dbReference>
<evidence type="ECO:0000256" key="12">
    <source>
        <dbReference type="ARBA" id="ARBA00023154"/>
    </source>
</evidence>
<proteinExistence type="inferred from homology"/>
<evidence type="ECO:0000256" key="6">
    <source>
        <dbReference type="ARBA" id="ARBA00016853"/>
    </source>
</evidence>
<dbReference type="InterPro" id="IPR011650">
    <property type="entry name" value="Peptidase_M20_dimer"/>
</dbReference>
<keyword evidence="13" id="KW-0170">Cobalt</keyword>
<sequence>MQEEQKLSILKDIIAIQSVNDHEKDVAVYLKQLFDETGIKNDILPLGDSKTRANLVAEIGNGKPVLAISGHMDVVEVDADRWDTDPFTLTEKDGNLYGRGATDMKAGLVAMVIAMLELKESGAKIPGTIRLLATAGEEVGMPGAKAFKDQGYMDDVDALLITEPSGIYRAIYANKGELNVTVKSAGKAAHSSMPYLGNNAVEHLIAVLQKIKTEVKDITADFNNDVLGKTVINIDTIKGGNQVNAIPSAAEAEINIRTIPEFDNAKIWTKLQDIVNAYNASGTGEITITVGMDVTPISGNSDSKLLKDIQRIAAPFVSSDKLSDDERQKLRAEAKAVGIQNYTPGEIIAEGVPGGTDASQLIINQPVGFDFVMYGPGNNTPHQDNEFVPKSQFLNFINIYKQLFMEFGI</sequence>
<evidence type="ECO:0000256" key="8">
    <source>
        <dbReference type="ARBA" id="ARBA00022723"/>
    </source>
</evidence>
<evidence type="ECO:0000256" key="5">
    <source>
        <dbReference type="ARBA" id="ARBA00011921"/>
    </source>
</evidence>
<dbReference type="Gene3D" id="3.40.630.10">
    <property type="entry name" value="Zn peptidases"/>
    <property type="match status" value="2"/>
</dbReference>
<dbReference type="PANTHER" id="PTHR43808:SF8">
    <property type="entry name" value="PEPTIDASE M20 DIMERISATION DOMAIN-CONTAINING PROTEIN"/>
    <property type="match status" value="1"/>
</dbReference>
<dbReference type="SUPFAM" id="SSF53187">
    <property type="entry name" value="Zn-dependent exopeptidases"/>
    <property type="match status" value="1"/>
</dbReference>
<reference evidence="17" key="1">
    <citation type="journal article" date="2019" name="Int. J. Syst. Evol. Microbiol.">
        <title>The Global Catalogue of Microorganisms (GCM) 10K type strain sequencing project: providing services to taxonomists for standard genome sequencing and annotation.</title>
        <authorList>
            <consortium name="The Broad Institute Genomics Platform"/>
            <consortium name="The Broad Institute Genome Sequencing Center for Infectious Disease"/>
            <person name="Wu L."/>
            <person name="Ma J."/>
        </authorList>
    </citation>
    <scope>NUCLEOTIDE SEQUENCE [LARGE SCALE GENOMIC DNA]</scope>
    <source>
        <strain evidence="17">CCM 8924</strain>
    </source>
</reference>
<dbReference type="EC" id="3.5.1.18" evidence="5"/>
<dbReference type="InterPro" id="IPR050072">
    <property type="entry name" value="Peptidase_M20A"/>
</dbReference>
<dbReference type="Proteomes" id="UP001596158">
    <property type="component" value="Unassembled WGS sequence"/>
</dbReference>
<dbReference type="PRINTS" id="PR00934">
    <property type="entry name" value="XHISDIPTASE"/>
</dbReference>
<dbReference type="PROSITE" id="PS00759">
    <property type="entry name" value="ARGE_DAPE_CPG2_2"/>
    <property type="match status" value="1"/>
</dbReference>